<organism evidence="1">
    <name type="scientific">Nannochloropsis gaditana (strain CCMP526)</name>
    <name type="common">Green microalga</name>
    <name type="synonym">Microchloropsis gaditana</name>
    <dbReference type="NCBI Taxonomy" id="1093141"/>
    <lineage>
        <taxon>Eukaryota</taxon>
        <taxon>Sar</taxon>
        <taxon>Stramenopiles</taxon>
        <taxon>Ochrophyta</taxon>
        <taxon>Eustigmatophyceae</taxon>
        <taxon>Eustigmatales</taxon>
        <taxon>Monodopsidaceae</taxon>
        <taxon>Nannochloropsis</taxon>
    </lineage>
</organism>
<accession>I2CS99</accession>
<protein>
    <submittedName>
        <fullName evidence="1">Incenp-like protein</fullName>
    </submittedName>
</protein>
<evidence type="ECO:0000313" key="1">
    <source>
        <dbReference type="EMBL" id="AFJ69782.1"/>
    </source>
</evidence>
<proteinExistence type="evidence at transcript level"/>
<reference evidence="1" key="2">
    <citation type="journal article" date="2012" name="Nat. Commun.">
        <title>Draft genome sequence and genetic transformation of the oleaginous alga Nannochloropis gaditana.</title>
        <authorList>
            <person name="Radakovits R."/>
            <person name="Jinkerson R.E."/>
            <person name="Fuerstenberg S.I."/>
            <person name="Tae H."/>
            <person name="Settlage R.E."/>
            <person name="Boore J.L."/>
            <person name="Posewitz M.C."/>
        </authorList>
    </citation>
    <scope>NUCLEOTIDE SEQUENCE</scope>
    <source>
        <strain evidence="1">CCMP526</strain>
    </source>
</reference>
<sequence length="50" mass="5557">MWEKDGLTPVERMTYRRAMACERKGEEVSLNGGNSSRVGVSNISIVGKKE</sequence>
<name>I2CS99_NANGC</name>
<dbReference type="EMBL" id="JU980719">
    <property type="protein sequence ID" value="AFJ69782.1"/>
    <property type="molecule type" value="mRNA"/>
</dbReference>
<dbReference type="AlphaFoldDB" id="I2CS99"/>
<gene>
    <name evidence="1" type="ORF">NGATSA_2066010</name>
</gene>
<reference evidence="1" key="1">
    <citation type="journal article" date="2012" name="Bioengineered">
        <title>Additional insights into the genome of the oleaginous model alga Nannochloropsis gaditana.</title>
        <authorList>
            <person name="Jinkerson R.E."/>
            <person name="Radakovits R."/>
            <person name="Posewitz M.C."/>
        </authorList>
    </citation>
    <scope>NUCLEOTIDE SEQUENCE</scope>
    <source>
        <strain evidence="1">CCMP526</strain>
    </source>
</reference>